<name>A0A6P7TZH7_9MOLL</name>
<accession>A0A6P7TZH7</accession>
<keyword evidence="2" id="KW-1185">Reference proteome</keyword>
<sequence length="155" mass="17723">MDALCTKYGIKHVRGRPRAPWVQGQVERNNDLKSILINQSIKRWISSASSSQNCFGRYRECIKDIVYDYNNSIHSSTKKIPFYIFMGVENPGRIDEGGMEQLLAYDSTGLSEARESALENLIIAGEKMIEKRKWRYDEENINVGTTVLLRSQASN</sequence>
<proteinExistence type="predicted"/>
<feature type="domain" description="Integrase catalytic" evidence="1">
    <location>
        <begin position="1"/>
        <end position="89"/>
    </location>
</feature>
<dbReference type="AlphaFoldDB" id="A0A6P7TZH7"/>
<dbReference type="InterPro" id="IPR036397">
    <property type="entry name" value="RNaseH_sf"/>
</dbReference>
<dbReference type="GO" id="GO:0003676">
    <property type="term" value="F:nucleic acid binding"/>
    <property type="evidence" value="ECO:0007669"/>
    <property type="project" value="InterPro"/>
</dbReference>
<dbReference type="SUPFAM" id="SSF53098">
    <property type="entry name" value="Ribonuclease H-like"/>
    <property type="match status" value="1"/>
</dbReference>
<evidence type="ECO:0000313" key="3">
    <source>
        <dbReference type="RefSeq" id="XP_029654672.1"/>
    </source>
</evidence>
<reference evidence="3" key="1">
    <citation type="submission" date="2025-08" db="UniProtKB">
        <authorList>
            <consortium name="RefSeq"/>
        </authorList>
    </citation>
    <scope>IDENTIFICATION</scope>
</reference>
<dbReference type="PROSITE" id="PS50994">
    <property type="entry name" value="INTEGRASE"/>
    <property type="match status" value="1"/>
</dbReference>
<organism evidence="2 3">
    <name type="scientific">Octopus sinensis</name>
    <name type="common">East Asian common octopus</name>
    <dbReference type="NCBI Taxonomy" id="2607531"/>
    <lineage>
        <taxon>Eukaryota</taxon>
        <taxon>Metazoa</taxon>
        <taxon>Spiralia</taxon>
        <taxon>Lophotrochozoa</taxon>
        <taxon>Mollusca</taxon>
        <taxon>Cephalopoda</taxon>
        <taxon>Coleoidea</taxon>
        <taxon>Octopodiformes</taxon>
        <taxon>Octopoda</taxon>
        <taxon>Incirrata</taxon>
        <taxon>Octopodidae</taxon>
        <taxon>Octopus</taxon>
    </lineage>
</organism>
<protein>
    <submittedName>
        <fullName evidence="3">Uncharacterized protein LOC115228165</fullName>
    </submittedName>
</protein>
<dbReference type="RefSeq" id="XP_029654672.1">
    <property type="nucleotide sequence ID" value="XM_029798812.1"/>
</dbReference>
<evidence type="ECO:0000259" key="1">
    <source>
        <dbReference type="PROSITE" id="PS50994"/>
    </source>
</evidence>
<dbReference type="KEGG" id="osn:115228165"/>
<dbReference type="Proteomes" id="UP000515154">
    <property type="component" value="Unplaced"/>
</dbReference>
<dbReference type="InterPro" id="IPR012337">
    <property type="entry name" value="RNaseH-like_sf"/>
</dbReference>
<dbReference type="Gene3D" id="3.30.420.10">
    <property type="entry name" value="Ribonuclease H-like superfamily/Ribonuclease H"/>
    <property type="match status" value="1"/>
</dbReference>
<dbReference type="GO" id="GO:0015074">
    <property type="term" value="P:DNA integration"/>
    <property type="evidence" value="ECO:0007669"/>
    <property type="project" value="InterPro"/>
</dbReference>
<evidence type="ECO:0000313" key="2">
    <source>
        <dbReference type="Proteomes" id="UP000515154"/>
    </source>
</evidence>
<gene>
    <name evidence="3" type="primary">LOC115228165</name>
</gene>
<dbReference type="InterPro" id="IPR001584">
    <property type="entry name" value="Integrase_cat-core"/>
</dbReference>